<organism evidence="2 3">
    <name type="scientific">Coemansia reversa (strain ATCC 12441 / NRRL 1564)</name>
    <dbReference type="NCBI Taxonomy" id="763665"/>
    <lineage>
        <taxon>Eukaryota</taxon>
        <taxon>Fungi</taxon>
        <taxon>Fungi incertae sedis</taxon>
        <taxon>Zoopagomycota</taxon>
        <taxon>Kickxellomycotina</taxon>
        <taxon>Kickxellomycetes</taxon>
        <taxon>Kickxellales</taxon>
        <taxon>Kickxellaceae</taxon>
        <taxon>Coemansia</taxon>
    </lineage>
</organism>
<gene>
    <name evidence="2" type="ORF">COEREDRAFT_40274</name>
</gene>
<dbReference type="Gene3D" id="1.10.418.10">
    <property type="entry name" value="Calponin-like domain"/>
    <property type="match status" value="1"/>
</dbReference>
<dbReference type="PRINTS" id="PR00889">
    <property type="entry name" value="CALPONIN"/>
</dbReference>
<evidence type="ECO:0000313" key="2">
    <source>
        <dbReference type="EMBL" id="PIA17778.1"/>
    </source>
</evidence>
<dbReference type="AlphaFoldDB" id="A0A2G5BFH3"/>
<sequence>MSAKPTSSTQAGDFRPEELLGQLKAEQLSRNYDTTVRFIEAVLGVRLDACSLRESLRDGVVLCRLINKLRPGAVKRINTRSIPFTQMENISNFLAAAQSLGLDSSDLFQTVDLYEGKNMPRVVMTLLTIAR</sequence>
<dbReference type="GO" id="GO:0051015">
    <property type="term" value="F:actin filament binding"/>
    <property type="evidence" value="ECO:0007669"/>
    <property type="project" value="TreeGrafter"/>
</dbReference>
<proteinExistence type="predicted"/>
<dbReference type="SMART" id="SM00033">
    <property type="entry name" value="CH"/>
    <property type="match status" value="1"/>
</dbReference>
<dbReference type="PRINTS" id="PR00888">
    <property type="entry name" value="SM22CALPONIN"/>
</dbReference>
<dbReference type="GO" id="GO:0031032">
    <property type="term" value="P:actomyosin structure organization"/>
    <property type="evidence" value="ECO:0007669"/>
    <property type="project" value="InterPro"/>
</dbReference>
<dbReference type="STRING" id="763665.A0A2G5BFH3"/>
<dbReference type="InterPro" id="IPR001997">
    <property type="entry name" value="Calponin/LIMCH1"/>
</dbReference>
<dbReference type="Pfam" id="PF00307">
    <property type="entry name" value="CH"/>
    <property type="match status" value="1"/>
</dbReference>
<dbReference type="PROSITE" id="PS50021">
    <property type="entry name" value="CH"/>
    <property type="match status" value="1"/>
</dbReference>
<accession>A0A2G5BFH3</accession>
<dbReference type="InterPro" id="IPR036872">
    <property type="entry name" value="CH_dom_sf"/>
</dbReference>
<dbReference type="InterPro" id="IPR001715">
    <property type="entry name" value="CH_dom"/>
</dbReference>
<feature type="non-terminal residue" evidence="2">
    <location>
        <position position="131"/>
    </location>
</feature>
<dbReference type="EMBL" id="KZ303492">
    <property type="protein sequence ID" value="PIA17778.1"/>
    <property type="molecule type" value="Genomic_DNA"/>
</dbReference>
<dbReference type="InterPro" id="IPR050606">
    <property type="entry name" value="Calponin-like"/>
</dbReference>
<feature type="domain" description="Calponin-homology (CH)" evidence="1">
    <location>
        <begin position="29"/>
        <end position="131"/>
    </location>
</feature>
<evidence type="ECO:0000313" key="3">
    <source>
        <dbReference type="Proteomes" id="UP000242474"/>
    </source>
</evidence>
<dbReference type="InterPro" id="IPR003096">
    <property type="entry name" value="SM22_calponin"/>
</dbReference>
<name>A0A2G5BFH3_COERN</name>
<dbReference type="SUPFAM" id="SSF47576">
    <property type="entry name" value="Calponin-homology domain, CH-domain"/>
    <property type="match status" value="1"/>
</dbReference>
<protein>
    <recommendedName>
        <fullName evidence="1">Calponin-homology (CH) domain-containing protein</fullName>
    </recommendedName>
</protein>
<keyword evidence="3" id="KW-1185">Reference proteome</keyword>
<dbReference type="GO" id="GO:0015629">
    <property type="term" value="C:actin cytoskeleton"/>
    <property type="evidence" value="ECO:0007669"/>
    <property type="project" value="TreeGrafter"/>
</dbReference>
<reference evidence="2 3" key="1">
    <citation type="journal article" date="2015" name="Genome Biol. Evol.">
        <title>Phylogenomic analyses indicate that early fungi evolved digesting cell walls of algal ancestors of land plants.</title>
        <authorList>
            <person name="Chang Y."/>
            <person name="Wang S."/>
            <person name="Sekimoto S."/>
            <person name="Aerts A.L."/>
            <person name="Choi C."/>
            <person name="Clum A."/>
            <person name="LaButti K.M."/>
            <person name="Lindquist E.A."/>
            <person name="Yee Ngan C."/>
            <person name="Ohm R.A."/>
            <person name="Salamov A.A."/>
            <person name="Grigoriev I.V."/>
            <person name="Spatafora J.W."/>
            <person name="Berbee M.L."/>
        </authorList>
    </citation>
    <scope>NUCLEOTIDE SEQUENCE [LARGE SCALE GENOMIC DNA]</scope>
    <source>
        <strain evidence="2 3">NRRL 1564</strain>
    </source>
</reference>
<dbReference type="OrthoDB" id="21595at2759"/>
<dbReference type="GO" id="GO:0007015">
    <property type="term" value="P:actin filament organization"/>
    <property type="evidence" value="ECO:0007669"/>
    <property type="project" value="TreeGrafter"/>
</dbReference>
<dbReference type="PANTHER" id="PTHR47385:SF14">
    <property type="entry name" value="TRANSGELIN"/>
    <property type="match status" value="1"/>
</dbReference>
<dbReference type="Proteomes" id="UP000242474">
    <property type="component" value="Unassembled WGS sequence"/>
</dbReference>
<evidence type="ECO:0000259" key="1">
    <source>
        <dbReference type="PROSITE" id="PS50021"/>
    </source>
</evidence>
<dbReference type="PANTHER" id="PTHR47385">
    <property type="entry name" value="CALPONIN"/>
    <property type="match status" value="1"/>
</dbReference>